<dbReference type="InterPro" id="IPR036852">
    <property type="entry name" value="Peptidase_S8/S53_dom_sf"/>
</dbReference>
<comment type="similarity">
    <text evidence="1">Belongs to the peptidase S8 family.</text>
</comment>
<dbReference type="EMBL" id="MCFH01000091">
    <property type="protein sequence ID" value="ORX41341.1"/>
    <property type="molecule type" value="Genomic_DNA"/>
</dbReference>
<keyword evidence="3" id="KW-1185">Reference proteome</keyword>
<organism evidence="2 3">
    <name type="scientific">Piromyces finnis</name>
    <dbReference type="NCBI Taxonomy" id="1754191"/>
    <lineage>
        <taxon>Eukaryota</taxon>
        <taxon>Fungi</taxon>
        <taxon>Fungi incertae sedis</taxon>
        <taxon>Chytridiomycota</taxon>
        <taxon>Chytridiomycota incertae sedis</taxon>
        <taxon>Neocallimastigomycetes</taxon>
        <taxon>Neocallimastigales</taxon>
        <taxon>Neocallimastigaceae</taxon>
        <taxon>Piromyces</taxon>
    </lineage>
</organism>
<gene>
    <name evidence="2" type="ORF">BCR36DRAFT_375378</name>
</gene>
<reference evidence="2 3" key="1">
    <citation type="submission" date="2016-08" db="EMBL/GenBank/DDBJ databases">
        <title>Genomes of anaerobic fungi encode conserved fungal cellulosomes for biomass hydrolysis.</title>
        <authorList>
            <consortium name="DOE Joint Genome Institute"/>
            <person name="Haitjema C.H."/>
            <person name="Gilmore S.P."/>
            <person name="Henske J.K."/>
            <person name="Solomon K.V."/>
            <person name="De Groot R."/>
            <person name="Kuo A."/>
            <person name="Mondo S.J."/>
            <person name="Salamov A.A."/>
            <person name="Labutti K."/>
            <person name="Zhao Z."/>
            <person name="Chiniquy J."/>
            <person name="Barry K."/>
            <person name="Brewer H.M."/>
            <person name="Purvine S.O."/>
            <person name="Wright A.T."/>
            <person name="Boxma B."/>
            <person name="Van Alen T."/>
            <person name="Hackstein J.H."/>
            <person name="Baker S.E."/>
            <person name="Grigoriev I.V."/>
            <person name="O'Malley M.A."/>
        </authorList>
    </citation>
    <scope>NUCLEOTIDE SEQUENCE [LARGE SCALE GENOMIC DNA]</scope>
    <source>
        <strain evidence="3">finn</strain>
    </source>
</reference>
<dbReference type="SUPFAM" id="SSF52743">
    <property type="entry name" value="Subtilisin-like"/>
    <property type="match status" value="1"/>
</dbReference>
<dbReference type="PROSITE" id="PS51892">
    <property type="entry name" value="SUBTILASE"/>
    <property type="match status" value="1"/>
</dbReference>
<evidence type="ECO:0000313" key="2">
    <source>
        <dbReference type="EMBL" id="ORX41341.1"/>
    </source>
</evidence>
<dbReference type="GO" id="GO:0006508">
    <property type="term" value="P:proteolysis"/>
    <property type="evidence" value="ECO:0007669"/>
    <property type="project" value="InterPro"/>
</dbReference>
<evidence type="ECO:0000313" key="3">
    <source>
        <dbReference type="Proteomes" id="UP000193719"/>
    </source>
</evidence>
<dbReference type="Gene3D" id="3.40.50.200">
    <property type="entry name" value="Peptidase S8/S53 domain"/>
    <property type="match status" value="1"/>
</dbReference>
<proteinExistence type="inferred from homology"/>
<protein>
    <recommendedName>
        <fullName evidence="4">Peptidase S8/S53 domain-containing protein</fullName>
    </recommendedName>
</protein>
<dbReference type="GO" id="GO:0004252">
    <property type="term" value="F:serine-type endopeptidase activity"/>
    <property type="evidence" value="ECO:0007669"/>
    <property type="project" value="InterPro"/>
</dbReference>
<sequence length="166" mass="19029">MNIQLMESNSSETSVFFAYLFNNLVDIIKSFPFVISCERNMEYQSHSYYSKSDILLETRWNNISIKKNTDLHLSLISQGMFNEKLINKYDTNYYYPESSGEGIDIFILDTSFDFRTKDFSNIEKRIVKCAINITDGDRKITKSSKFCFSSLNQNNHGTGVASVAAG</sequence>
<dbReference type="AlphaFoldDB" id="A0A1Y1UTJ7"/>
<comment type="caution">
    <text evidence="2">The sequence shown here is derived from an EMBL/GenBank/DDBJ whole genome shotgun (WGS) entry which is preliminary data.</text>
</comment>
<evidence type="ECO:0008006" key="4">
    <source>
        <dbReference type="Google" id="ProtNLM"/>
    </source>
</evidence>
<dbReference type="Proteomes" id="UP000193719">
    <property type="component" value="Unassembled WGS sequence"/>
</dbReference>
<evidence type="ECO:0000256" key="1">
    <source>
        <dbReference type="PROSITE-ProRule" id="PRU01240"/>
    </source>
</evidence>
<accession>A0A1Y1UTJ7</accession>
<name>A0A1Y1UTJ7_9FUNG</name>
<reference evidence="2 3" key="2">
    <citation type="submission" date="2016-08" db="EMBL/GenBank/DDBJ databases">
        <title>Pervasive Adenine N6-methylation of Active Genes in Fungi.</title>
        <authorList>
            <consortium name="DOE Joint Genome Institute"/>
            <person name="Mondo S.J."/>
            <person name="Dannebaum R.O."/>
            <person name="Kuo R.C."/>
            <person name="Labutti K."/>
            <person name="Haridas S."/>
            <person name="Kuo A."/>
            <person name="Salamov A."/>
            <person name="Ahrendt S.R."/>
            <person name="Lipzen A."/>
            <person name="Sullivan W."/>
            <person name="Andreopoulos W.B."/>
            <person name="Clum A."/>
            <person name="Lindquist E."/>
            <person name="Daum C."/>
            <person name="Ramamoorthy G.K."/>
            <person name="Gryganskyi A."/>
            <person name="Culley D."/>
            <person name="Magnuson J.K."/>
            <person name="James T.Y."/>
            <person name="O'Malley M.A."/>
            <person name="Stajich J.E."/>
            <person name="Spatafora J.W."/>
            <person name="Visel A."/>
            <person name="Grigoriev I.V."/>
        </authorList>
    </citation>
    <scope>NUCLEOTIDE SEQUENCE [LARGE SCALE GENOMIC DNA]</scope>
    <source>
        <strain evidence="3">finn</strain>
    </source>
</reference>
<comment type="caution">
    <text evidence="1">Lacks conserved residue(s) required for the propagation of feature annotation.</text>
</comment>